<keyword evidence="5 6" id="KW-0472">Membrane</keyword>
<evidence type="ECO:0000259" key="7">
    <source>
        <dbReference type="Pfam" id="PF00892"/>
    </source>
</evidence>
<evidence type="ECO:0000313" key="9">
    <source>
        <dbReference type="Proteomes" id="UP001497512"/>
    </source>
</evidence>
<evidence type="ECO:0000256" key="3">
    <source>
        <dbReference type="ARBA" id="ARBA00022692"/>
    </source>
</evidence>
<keyword evidence="9" id="KW-1185">Reference proteome</keyword>
<feature type="transmembrane region" description="Helical" evidence="6">
    <location>
        <begin position="100"/>
        <end position="119"/>
    </location>
</feature>
<evidence type="ECO:0000256" key="5">
    <source>
        <dbReference type="ARBA" id="ARBA00023136"/>
    </source>
</evidence>
<proteinExistence type="inferred from homology"/>
<comment type="similarity">
    <text evidence="2">Belongs to the drug/metabolite transporter (DMT) superfamily. Plant drug/metabolite exporter (P-DME) (TC 2.A.7.4) family.</text>
</comment>
<dbReference type="InterPro" id="IPR037185">
    <property type="entry name" value="EmrE-like"/>
</dbReference>
<dbReference type="InterPro" id="IPR000620">
    <property type="entry name" value="EamA_dom"/>
</dbReference>
<keyword evidence="4 6" id="KW-1133">Transmembrane helix</keyword>
<keyword evidence="3 6" id="KW-0812">Transmembrane</keyword>
<feature type="domain" description="EamA" evidence="7">
    <location>
        <begin position="225"/>
        <end position="364"/>
    </location>
</feature>
<feature type="transmembrane region" description="Helical" evidence="6">
    <location>
        <begin position="131"/>
        <end position="149"/>
    </location>
</feature>
<dbReference type="PANTHER" id="PTHR32322">
    <property type="entry name" value="INNER MEMBRANE TRANSPORTER"/>
    <property type="match status" value="1"/>
</dbReference>
<feature type="domain" description="EamA" evidence="7">
    <location>
        <begin position="74"/>
        <end position="203"/>
    </location>
</feature>
<feature type="transmembrane region" description="Helical" evidence="6">
    <location>
        <begin position="324"/>
        <end position="341"/>
    </location>
</feature>
<accession>A0ABP0TAT6</accession>
<feature type="transmembrane region" description="Helical" evidence="6">
    <location>
        <begin position="347"/>
        <end position="365"/>
    </location>
</feature>
<evidence type="ECO:0000256" key="1">
    <source>
        <dbReference type="ARBA" id="ARBA00004141"/>
    </source>
</evidence>
<dbReference type="Pfam" id="PF00892">
    <property type="entry name" value="EamA"/>
    <property type="match status" value="2"/>
</dbReference>
<dbReference type="Proteomes" id="UP001497512">
    <property type="component" value="Chromosome 1"/>
</dbReference>
<reference evidence="8 9" key="1">
    <citation type="submission" date="2024-02" db="EMBL/GenBank/DDBJ databases">
        <authorList>
            <consortium name="ELIXIR-Norway"/>
            <consortium name="Elixir Norway"/>
        </authorList>
    </citation>
    <scope>NUCLEOTIDE SEQUENCE [LARGE SCALE GENOMIC DNA]</scope>
</reference>
<comment type="subcellular location">
    <subcellularLocation>
        <location evidence="1">Membrane</location>
        <topology evidence="1">Multi-pass membrane protein</topology>
    </subcellularLocation>
</comment>
<feature type="transmembrane region" description="Helical" evidence="6">
    <location>
        <begin position="294"/>
        <end position="312"/>
    </location>
</feature>
<dbReference type="EMBL" id="OZ019893">
    <property type="protein sequence ID" value="CAK9191195.1"/>
    <property type="molecule type" value="Genomic_DNA"/>
</dbReference>
<feature type="transmembrane region" description="Helical" evidence="6">
    <location>
        <begin position="228"/>
        <end position="247"/>
    </location>
</feature>
<dbReference type="SUPFAM" id="SSF103481">
    <property type="entry name" value="Multidrug resistance efflux transporter EmrE"/>
    <property type="match status" value="2"/>
</dbReference>
<protein>
    <recommendedName>
        <fullName evidence="7">EamA domain-containing protein</fullName>
    </recommendedName>
</protein>
<name>A0ABP0TAT6_9BRYO</name>
<organism evidence="8 9">
    <name type="scientific">Sphagnum troendelagicum</name>
    <dbReference type="NCBI Taxonomy" id="128251"/>
    <lineage>
        <taxon>Eukaryota</taxon>
        <taxon>Viridiplantae</taxon>
        <taxon>Streptophyta</taxon>
        <taxon>Embryophyta</taxon>
        <taxon>Bryophyta</taxon>
        <taxon>Sphagnophytina</taxon>
        <taxon>Sphagnopsida</taxon>
        <taxon>Sphagnales</taxon>
        <taxon>Sphagnaceae</taxon>
        <taxon>Sphagnum</taxon>
    </lineage>
</organism>
<evidence type="ECO:0000256" key="2">
    <source>
        <dbReference type="ARBA" id="ARBA00007635"/>
    </source>
</evidence>
<dbReference type="PANTHER" id="PTHR32322:SF2">
    <property type="entry name" value="EAMA DOMAIN-CONTAINING PROTEIN"/>
    <property type="match status" value="1"/>
</dbReference>
<feature type="transmembrane region" description="Helical" evidence="6">
    <location>
        <begin position="254"/>
        <end position="274"/>
    </location>
</feature>
<evidence type="ECO:0000256" key="4">
    <source>
        <dbReference type="ARBA" id="ARBA00022989"/>
    </source>
</evidence>
<gene>
    <name evidence="8" type="ORF">CSSPTR1EN2_LOCUS1269</name>
</gene>
<feature type="transmembrane region" description="Helical" evidence="6">
    <location>
        <begin position="161"/>
        <end position="181"/>
    </location>
</feature>
<evidence type="ECO:0000256" key="6">
    <source>
        <dbReference type="SAM" id="Phobius"/>
    </source>
</evidence>
<evidence type="ECO:0000313" key="8">
    <source>
        <dbReference type="EMBL" id="CAK9191195.1"/>
    </source>
</evidence>
<sequence>MECIGTGSDVECVVPLTDRESKVVGKFAGRAMKTSGWSGDMASSSDRGQTILDNKNNPEGVVQVSVIDMVLETLLLISPFFFWGTAMVAMKGVLPKAGPLFVASFRLIPAGTLLIAFASSRGRKMPVGTSAWLAIALFGLIDASCFQGFLTEGLRKTSAGLGSVIIDSQPLTVAVLAALLFGETLGPIAISGLGLGIVGLILLEVHSVMVLGKSAEVGQWTLWDSGEWWMLLAAQSMAVGTVMVRWVCQYSDPIMATGWHMVLGGLPLLALSVWQQDPALSGHIQDLNINDWGALFYSSLFGSAISYGVFFYNATRGSLTKLSSLTFLTPMFATLFGYLVLDEMLSGVQLAGAVVTLVGIYMVNLKVGSETQDKVD</sequence>
<dbReference type="InterPro" id="IPR050638">
    <property type="entry name" value="AA-Vitamin_Transporters"/>
</dbReference>
<feature type="transmembrane region" description="Helical" evidence="6">
    <location>
        <begin position="188"/>
        <end position="208"/>
    </location>
</feature>